<feature type="coiled-coil region" evidence="10">
    <location>
        <begin position="287"/>
        <end position="360"/>
    </location>
</feature>
<name>A0A7V5XFY5_9BACT</name>
<sequence length="547" mass="62941">MVLLELKISNLVLIENIHLDLDKGFVVFTGETGAGKSLLIKAVKLLLGEKGGANYIRPGAKEGEIEAIVWGGERLFQKLQEAGYSPQEEIHIKRIFSPNRQKIYINGSPATLAELSKLTKDLILLTSQHEFYTLLSSEKQLEFLDHFLELNPSLKEYQELYYKYKNLVSQIKELEEKIASLQLKKDFLLFQIKEIEELKPDPEEEENLQKEREKLKNLSFLKEKTQFLLSNLEEVEKTFYQIVSSFESLSKIEHKFKDPYSKVFSMYYELKEIARDLIDYASHLPEDDTALNEIEEKLSKYEKLKRKYKRDTQGLIKLLEELKEEIDLLEVGEENYENLLKEEEILKKKLIDAALKLSEERLKGIPKLQNLLKKELKDLGMEKADFKIELTLREPKIENLSPLGLDEVTFLFSSNPGVPLKPLEKVVSGGELSRIFLACKSILKEKHEAGSLIFDEVDAGIGGTTAKKIAQKLKDLSQNYQVLCVTHLPQIAVLADIHYVVEKEIKEKETKTKIKKIEGEERIKEIARMLGDPKNLELAKSFLEAQI</sequence>
<evidence type="ECO:0000256" key="6">
    <source>
        <dbReference type="ARBA" id="ARBA00022840"/>
    </source>
</evidence>
<evidence type="ECO:0000256" key="3">
    <source>
        <dbReference type="ARBA" id="ARBA00021315"/>
    </source>
</evidence>
<evidence type="ECO:0000256" key="2">
    <source>
        <dbReference type="ARBA" id="ARBA00009441"/>
    </source>
</evidence>
<feature type="domain" description="RecF/RecN/SMC N-terminal" evidence="11">
    <location>
        <begin position="14"/>
        <end position="503"/>
    </location>
</feature>
<dbReference type="PANTHER" id="PTHR11059">
    <property type="entry name" value="DNA REPAIR PROTEIN RECN"/>
    <property type="match status" value="1"/>
</dbReference>
<comment type="caution">
    <text evidence="12">The sequence shown here is derived from an EMBL/GenBank/DDBJ whole genome shotgun (WGS) entry which is preliminary data.</text>
</comment>
<dbReference type="GO" id="GO:0005524">
    <property type="term" value="F:ATP binding"/>
    <property type="evidence" value="ECO:0007669"/>
    <property type="project" value="UniProtKB-KW"/>
</dbReference>
<evidence type="ECO:0000256" key="7">
    <source>
        <dbReference type="ARBA" id="ARBA00023204"/>
    </source>
</evidence>
<protein>
    <recommendedName>
        <fullName evidence="3 9">DNA repair protein RecN</fullName>
    </recommendedName>
    <alternativeName>
        <fullName evidence="8 9">Recombination protein N</fullName>
    </alternativeName>
</protein>
<dbReference type="GO" id="GO:0006310">
    <property type="term" value="P:DNA recombination"/>
    <property type="evidence" value="ECO:0007669"/>
    <property type="project" value="InterPro"/>
</dbReference>
<dbReference type="InterPro" id="IPR004604">
    <property type="entry name" value="DNA_recomb/repair_RecN"/>
</dbReference>
<gene>
    <name evidence="12" type="primary">recN</name>
    <name evidence="12" type="ORF">ENM15_02795</name>
</gene>
<evidence type="ECO:0000256" key="10">
    <source>
        <dbReference type="SAM" id="Coils"/>
    </source>
</evidence>
<dbReference type="InterPro" id="IPR003395">
    <property type="entry name" value="RecF/RecN/SMC_N"/>
</dbReference>
<dbReference type="AlphaFoldDB" id="A0A7V5XFY5"/>
<dbReference type="Gene3D" id="3.40.50.300">
    <property type="entry name" value="P-loop containing nucleotide triphosphate hydrolases"/>
    <property type="match status" value="2"/>
</dbReference>
<evidence type="ECO:0000259" key="11">
    <source>
        <dbReference type="Pfam" id="PF02463"/>
    </source>
</evidence>
<dbReference type="Pfam" id="PF02463">
    <property type="entry name" value="SMC_N"/>
    <property type="match status" value="1"/>
</dbReference>
<dbReference type="PROSITE" id="PS00675">
    <property type="entry name" value="SIGMA54_INTERACT_1"/>
    <property type="match status" value="1"/>
</dbReference>
<dbReference type="InterPro" id="IPR027417">
    <property type="entry name" value="P-loop_NTPase"/>
</dbReference>
<evidence type="ECO:0000256" key="5">
    <source>
        <dbReference type="ARBA" id="ARBA00022763"/>
    </source>
</evidence>
<evidence type="ECO:0000256" key="1">
    <source>
        <dbReference type="ARBA" id="ARBA00003618"/>
    </source>
</evidence>
<keyword evidence="5 9" id="KW-0227">DNA damage</keyword>
<evidence type="ECO:0000313" key="12">
    <source>
        <dbReference type="EMBL" id="HHQ15729.1"/>
    </source>
</evidence>
<evidence type="ECO:0000256" key="9">
    <source>
        <dbReference type="PIRNR" id="PIRNR003128"/>
    </source>
</evidence>
<dbReference type="EMBL" id="DRWR01000049">
    <property type="protein sequence ID" value="HHQ15729.1"/>
    <property type="molecule type" value="Genomic_DNA"/>
</dbReference>
<proteinExistence type="inferred from homology"/>
<dbReference type="SUPFAM" id="SSF52540">
    <property type="entry name" value="P-loop containing nucleoside triphosphate hydrolases"/>
    <property type="match status" value="1"/>
</dbReference>
<keyword evidence="4" id="KW-0547">Nucleotide-binding</keyword>
<dbReference type="GO" id="GO:0006281">
    <property type="term" value="P:DNA repair"/>
    <property type="evidence" value="ECO:0007669"/>
    <property type="project" value="UniProtKB-KW"/>
</dbReference>
<dbReference type="GO" id="GO:0043590">
    <property type="term" value="C:bacterial nucleoid"/>
    <property type="evidence" value="ECO:0007669"/>
    <property type="project" value="TreeGrafter"/>
</dbReference>
<dbReference type="PANTHER" id="PTHR11059:SF0">
    <property type="entry name" value="DNA REPAIR PROTEIN RECN"/>
    <property type="match status" value="1"/>
</dbReference>
<dbReference type="GO" id="GO:0009432">
    <property type="term" value="P:SOS response"/>
    <property type="evidence" value="ECO:0007669"/>
    <property type="project" value="TreeGrafter"/>
</dbReference>
<keyword evidence="7 9" id="KW-0234">DNA repair</keyword>
<accession>A0A7V5XFY5</accession>
<dbReference type="InterPro" id="IPR025662">
    <property type="entry name" value="Sigma_54_int_dom_ATP-bd_1"/>
</dbReference>
<evidence type="ECO:0000256" key="8">
    <source>
        <dbReference type="ARBA" id="ARBA00033408"/>
    </source>
</evidence>
<dbReference type="PIRSF" id="PIRSF003128">
    <property type="entry name" value="RecN"/>
    <property type="match status" value="1"/>
</dbReference>
<dbReference type="NCBIfam" id="TIGR00634">
    <property type="entry name" value="recN"/>
    <property type="match status" value="1"/>
</dbReference>
<organism evidence="12">
    <name type="scientific">Thermodesulfobacterium geofontis</name>
    <dbReference type="NCBI Taxonomy" id="1295609"/>
    <lineage>
        <taxon>Bacteria</taxon>
        <taxon>Pseudomonadati</taxon>
        <taxon>Thermodesulfobacteriota</taxon>
        <taxon>Thermodesulfobacteria</taxon>
        <taxon>Thermodesulfobacteriales</taxon>
        <taxon>Thermodesulfobacteriaceae</taxon>
        <taxon>Thermodesulfobacterium</taxon>
    </lineage>
</organism>
<dbReference type="CDD" id="cd03241">
    <property type="entry name" value="ABC_RecN"/>
    <property type="match status" value="1"/>
</dbReference>
<keyword evidence="6" id="KW-0067">ATP-binding</keyword>
<evidence type="ECO:0000256" key="4">
    <source>
        <dbReference type="ARBA" id="ARBA00022741"/>
    </source>
</evidence>
<reference evidence="12" key="1">
    <citation type="journal article" date="2020" name="mSystems">
        <title>Genome- and Community-Level Interaction Insights into Carbon Utilization and Element Cycling Functions of Hydrothermarchaeota in Hydrothermal Sediment.</title>
        <authorList>
            <person name="Zhou Z."/>
            <person name="Liu Y."/>
            <person name="Xu W."/>
            <person name="Pan J."/>
            <person name="Luo Z.H."/>
            <person name="Li M."/>
        </authorList>
    </citation>
    <scope>NUCLEOTIDE SEQUENCE [LARGE SCALE GENOMIC DNA]</scope>
    <source>
        <strain evidence="12">SpSt-106</strain>
    </source>
</reference>
<comment type="similarity">
    <text evidence="2 9">Belongs to the RecN family.</text>
</comment>
<comment type="function">
    <text evidence="1 9">May be involved in recombinational repair of damaged DNA.</text>
</comment>
<keyword evidence="10" id="KW-0175">Coiled coil</keyword>
<feature type="coiled-coil region" evidence="10">
    <location>
        <begin position="157"/>
        <end position="191"/>
    </location>
</feature>